<name>A0ACC0V8I4_9HYPO</name>
<dbReference type="Proteomes" id="UP001163324">
    <property type="component" value="Chromosome 3"/>
</dbReference>
<gene>
    <name evidence="1" type="ORF">N3K66_003846</name>
</gene>
<organism evidence="1 2">
    <name type="scientific">Trichothecium roseum</name>
    <dbReference type="NCBI Taxonomy" id="47278"/>
    <lineage>
        <taxon>Eukaryota</taxon>
        <taxon>Fungi</taxon>
        <taxon>Dikarya</taxon>
        <taxon>Ascomycota</taxon>
        <taxon>Pezizomycotina</taxon>
        <taxon>Sordariomycetes</taxon>
        <taxon>Hypocreomycetidae</taxon>
        <taxon>Hypocreales</taxon>
        <taxon>Hypocreales incertae sedis</taxon>
        <taxon>Trichothecium</taxon>
    </lineage>
</organism>
<comment type="caution">
    <text evidence="1">The sequence shown here is derived from an EMBL/GenBank/DDBJ whole genome shotgun (WGS) entry which is preliminary data.</text>
</comment>
<protein>
    <submittedName>
        <fullName evidence="1">Uncharacterized protein</fullName>
    </submittedName>
</protein>
<evidence type="ECO:0000313" key="2">
    <source>
        <dbReference type="Proteomes" id="UP001163324"/>
    </source>
</evidence>
<evidence type="ECO:0000313" key="1">
    <source>
        <dbReference type="EMBL" id="KAI9902029.1"/>
    </source>
</evidence>
<sequence length="398" mass="44800">MHRTEGRSYPCNWEGCNQSFLRKSDLERHHRIHTNERPYPCSNCSSAFKQKSALTVHFRTHTGEKPYCCETEGCGKLFADSSSLSRHRRTKHKDGQNPECSERPNYRSNNKKSAAAASRKQRKANTRNNNYNTTQRTQVLRSSEAPTSSLPVTHMPTPESRYMSLSSSPVTPSLDFDYNTSFSTDMSSVPEDLPPALNNPLETTCAAPWPSTQQHQQHPIYIAEHDNPAIATMMPTSMSQVFRSQTCAPARPHVDVCFANNAHDIHQSPSSTMSAVSFASTEPGSSFTEDSPVEESLYIPSHHHQHMEYHEPSPMDLEDYPTPQTTVDGGHYHSGMDSCSPPVDMETWYTTYQAPSFMPSIMHPLMQLNGSFVDYFPEQKLPECDISMSLPSARLDML</sequence>
<reference evidence="1" key="1">
    <citation type="submission" date="2022-10" db="EMBL/GenBank/DDBJ databases">
        <title>Complete Genome of Trichothecium roseum strain YXFP-22015, a Plant Pathogen Isolated from Citrus.</title>
        <authorList>
            <person name="Wang Y."/>
            <person name="Zhu L."/>
        </authorList>
    </citation>
    <scope>NUCLEOTIDE SEQUENCE</scope>
    <source>
        <strain evidence="1">YXFP-22015</strain>
    </source>
</reference>
<dbReference type="EMBL" id="CM047942">
    <property type="protein sequence ID" value="KAI9902029.1"/>
    <property type="molecule type" value="Genomic_DNA"/>
</dbReference>
<accession>A0ACC0V8I4</accession>
<keyword evidence="2" id="KW-1185">Reference proteome</keyword>
<proteinExistence type="predicted"/>